<feature type="region of interest" description="Disordered" evidence="1">
    <location>
        <begin position="41"/>
        <end position="175"/>
    </location>
</feature>
<dbReference type="AlphaFoldDB" id="A0A7J7JEA9"/>
<protein>
    <submittedName>
        <fullName evidence="2">Uncharacterized protein</fullName>
    </submittedName>
</protein>
<accession>A0A7J7JEA9</accession>
<organism evidence="2 3">
    <name type="scientific">Bugula neritina</name>
    <name type="common">Brown bryozoan</name>
    <name type="synonym">Sertularia neritina</name>
    <dbReference type="NCBI Taxonomy" id="10212"/>
    <lineage>
        <taxon>Eukaryota</taxon>
        <taxon>Metazoa</taxon>
        <taxon>Spiralia</taxon>
        <taxon>Lophotrochozoa</taxon>
        <taxon>Bryozoa</taxon>
        <taxon>Gymnolaemata</taxon>
        <taxon>Cheilostomatida</taxon>
        <taxon>Flustrina</taxon>
        <taxon>Buguloidea</taxon>
        <taxon>Bugulidae</taxon>
        <taxon>Bugula</taxon>
    </lineage>
</organism>
<feature type="compositionally biased region" description="Basic and acidic residues" evidence="1">
    <location>
        <begin position="165"/>
        <end position="175"/>
    </location>
</feature>
<keyword evidence="3" id="KW-1185">Reference proteome</keyword>
<evidence type="ECO:0000313" key="2">
    <source>
        <dbReference type="EMBL" id="KAF6024367.1"/>
    </source>
</evidence>
<sequence>MEMRRHEAKMAELAKKEKEALRTLRNHSELQSILAQLKDVQEDMETDGEKEEVPTEVPSAIAEKLPVGDLGRTPGKAAMQEVHLGGMPLTHPGGANNDDLSDQVHGHSSGVDPTAGQGDAVDDVSLKLGSPEVGVHSPTCNVMLTEEKEPDVGGQETIDYGGGGKTKDWSDPGNQ</sequence>
<proteinExistence type="predicted"/>
<comment type="caution">
    <text evidence="2">The sequence shown here is derived from an EMBL/GenBank/DDBJ whole genome shotgun (WGS) entry which is preliminary data.</text>
</comment>
<reference evidence="2" key="1">
    <citation type="submission" date="2020-06" db="EMBL/GenBank/DDBJ databases">
        <title>Draft genome of Bugula neritina, a colonial animal packing powerful symbionts and potential medicines.</title>
        <authorList>
            <person name="Rayko M."/>
        </authorList>
    </citation>
    <scope>NUCLEOTIDE SEQUENCE [LARGE SCALE GENOMIC DNA]</scope>
    <source>
        <strain evidence="2">Kwan_BN1</strain>
    </source>
</reference>
<dbReference type="EMBL" id="VXIV02002586">
    <property type="protein sequence ID" value="KAF6024367.1"/>
    <property type="molecule type" value="Genomic_DNA"/>
</dbReference>
<dbReference type="Proteomes" id="UP000593567">
    <property type="component" value="Unassembled WGS sequence"/>
</dbReference>
<evidence type="ECO:0000313" key="3">
    <source>
        <dbReference type="Proteomes" id="UP000593567"/>
    </source>
</evidence>
<evidence type="ECO:0000256" key="1">
    <source>
        <dbReference type="SAM" id="MobiDB-lite"/>
    </source>
</evidence>
<gene>
    <name evidence="2" type="ORF">EB796_017327</name>
</gene>
<name>A0A7J7JEA9_BUGNE</name>